<dbReference type="Proteomes" id="UP000466307">
    <property type="component" value="Unassembled WGS sequence"/>
</dbReference>
<name>A0A7K3LQV5_9ACTN</name>
<sequence>MRSRKGRLLAVLAGVGVAGALAAGGAGLASAGTLPVGQATTAMTITNHTDKTQYLTSADPGAGHWINAPRGTLAPGASEIVTASTHGNHETVTINYRIGAVGPHAVYQLVNVPGGTNTNATGVTGGHYWINANVSTGFPHANAGYDLW</sequence>
<proteinExistence type="predicted"/>
<accession>A0A7K3LQV5</accession>
<dbReference type="EMBL" id="JAADZU010000042">
    <property type="protein sequence ID" value="NDK90625.1"/>
    <property type="molecule type" value="Genomic_DNA"/>
</dbReference>
<evidence type="ECO:0000313" key="3">
    <source>
        <dbReference type="Proteomes" id="UP000466307"/>
    </source>
</evidence>
<organism evidence="2 3">
    <name type="scientific">Gordonia desulfuricans</name>
    <dbReference type="NCBI Taxonomy" id="89051"/>
    <lineage>
        <taxon>Bacteria</taxon>
        <taxon>Bacillati</taxon>
        <taxon>Actinomycetota</taxon>
        <taxon>Actinomycetes</taxon>
        <taxon>Mycobacteriales</taxon>
        <taxon>Gordoniaceae</taxon>
        <taxon>Gordonia</taxon>
    </lineage>
</organism>
<protein>
    <submittedName>
        <fullName evidence="2">Uncharacterized protein</fullName>
    </submittedName>
</protein>
<keyword evidence="1" id="KW-0732">Signal</keyword>
<feature type="chain" id="PRO_5038766154" evidence="1">
    <location>
        <begin position="23"/>
        <end position="148"/>
    </location>
</feature>
<dbReference type="AlphaFoldDB" id="A0A7K3LQV5"/>
<keyword evidence="3" id="KW-1185">Reference proteome</keyword>
<gene>
    <name evidence="2" type="ORF">GYA93_13700</name>
</gene>
<evidence type="ECO:0000256" key="1">
    <source>
        <dbReference type="SAM" id="SignalP"/>
    </source>
</evidence>
<comment type="caution">
    <text evidence="2">The sequence shown here is derived from an EMBL/GenBank/DDBJ whole genome shotgun (WGS) entry which is preliminary data.</text>
</comment>
<feature type="signal peptide" evidence="1">
    <location>
        <begin position="1"/>
        <end position="22"/>
    </location>
</feature>
<reference evidence="2 3" key="1">
    <citation type="submission" date="2020-01" db="EMBL/GenBank/DDBJ databases">
        <title>Investigation of new actinobacteria for the biodesulphurisation of diesel fuel.</title>
        <authorList>
            <person name="Athi Narayanan S.M."/>
        </authorList>
    </citation>
    <scope>NUCLEOTIDE SEQUENCE [LARGE SCALE GENOMIC DNA]</scope>
    <source>
        <strain evidence="2 3">213E</strain>
    </source>
</reference>
<evidence type="ECO:0000313" key="2">
    <source>
        <dbReference type="EMBL" id="NDK90625.1"/>
    </source>
</evidence>